<dbReference type="SUPFAM" id="SSF53328">
    <property type="entry name" value="Formyltransferase"/>
    <property type="match status" value="1"/>
</dbReference>
<dbReference type="EMBL" id="MFJK01000006">
    <property type="protein sequence ID" value="OGG19618.1"/>
    <property type="molecule type" value="Genomic_DNA"/>
</dbReference>
<dbReference type="InterPro" id="IPR041711">
    <property type="entry name" value="Met-tRNA-FMT_N"/>
</dbReference>
<accession>A0A1F6A4F7</accession>
<dbReference type="Pfam" id="PF00551">
    <property type="entry name" value="Formyl_trans_N"/>
    <property type="match status" value="1"/>
</dbReference>
<evidence type="ECO:0000256" key="1">
    <source>
        <dbReference type="ARBA" id="ARBA00012261"/>
    </source>
</evidence>
<sequence>MLNNVVFFGTSDYCLPILESLRQNFDLKLVVTRPDKPVGRKKVLTPSATKTWAIEHKISVITPETLKKDTQSQIGLISQIRQIHPDFAVVSDFGLIIPEAIFNLPRLGTLNIHFSKLPDLRGPSPVQFTLLRGNTKAWVTIFKLEKTLDTGPILWQKPYPIHPDDTTQTLYLRLFQETARILPAIINDYSPSSYHPITLKPQDHSQATFCRFLTKADGFIPWRLLQQALQALQAHPLQKASIQSLPQIQQEALQTKHHGKQISNFKFQISNLLDFYRAMTPWPGLWTINPEGKRLLIRKCHLEENKLILDEVQFEGKKPQKVLQ</sequence>
<name>A0A1F6A4F7_9BACT</name>
<dbReference type="Proteomes" id="UP000177871">
    <property type="component" value="Unassembled WGS sequence"/>
</dbReference>
<dbReference type="PANTHER" id="PTHR11138:SF5">
    <property type="entry name" value="METHIONYL-TRNA FORMYLTRANSFERASE, MITOCHONDRIAL"/>
    <property type="match status" value="1"/>
</dbReference>
<comment type="caution">
    <text evidence="3">The sequence shown here is derived from an EMBL/GenBank/DDBJ whole genome shotgun (WGS) entry which is preliminary data.</text>
</comment>
<dbReference type="InterPro" id="IPR002376">
    <property type="entry name" value="Formyl_transf_N"/>
</dbReference>
<dbReference type="GO" id="GO:0004479">
    <property type="term" value="F:methionyl-tRNA formyltransferase activity"/>
    <property type="evidence" value="ECO:0007669"/>
    <property type="project" value="UniProtKB-EC"/>
</dbReference>
<gene>
    <name evidence="3" type="ORF">A2721_03015</name>
</gene>
<feature type="domain" description="Formyl transferase N-terminal" evidence="2">
    <location>
        <begin position="5"/>
        <end position="185"/>
    </location>
</feature>
<dbReference type="InterPro" id="IPR036477">
    <property type="entry name" value="Formyl_transf_N_sf"/>
</dbReference>
<dbReference type="InterPro" id="IPR011034">
    <property type="entry name" value="Formyl_transferase-like_C_sf"/>
</dbReference>
<dbReference type="GO" id="GO:0005829">
    <property type="term" value="C:cytosol"/>
    <property type="evidence" value="ECO:0007669"/>
    <property type="project" value="TreeGrafter"/>
</dbReference>
<dbReference type="SUPFAM" id="SSF50486">
    <property type="entry name" value="FMT C-terminal domain-like"/>
    <property type="match status" value="1"/>
</dbReference>
<organism evidence="3 4">
    <name type="scientific">Candidatus Gottesmanbacteria bacterium RIFCSPHIGHO2_01_FULL_47_48</name>
    <dbReference type="NCBI Taxonomy" id="1798381"/>
    <lineage>
        <taxon>Bacteria</taxon>
        <taxon>Candidatus Gottesmaniibacteriota</taxon>
    </lineage>
</organism>
<dbReference type="EC" id="2.1.2.9" evidence="1"/>
<dbReference type="STRING" id="1798381.A2721_03015"/>
<protein>
    <recommendedName>
        <fullName evidence="1">methionyl-tRNA formyltransferase</fullName>
        <ecNumber evidence="1">2.1.2.9</ecNumber>
    </recommendedName>
</protein>
<evidence type="ECO:0000313" key="3">
    <source>
        <dbReference type="EMBL" id="OGG19618.1"/>
    </source>
</evidence>
<evidence type="ECO:0000313" key="4">
    <source>
        <dbReference type="Proteomes" id="UP000177871"/>
    </source>
</evidence>
<dbReference type="Gene3D" id="3.40.50.12230">
    <property type="match status" value="1"/>
</dbReference>
<reference evidence="3 4" key="1">
    <citation type="journal article" date="2016" name="Nat. Commun.">
        <title>Thousands of microbial genomes shed light on interconnected biogeochemical processes in an aquifer system.</title>
        <authorList>
            <person name="Anantharaman K."/>
            <person name="Brown C.T."/>
            <person name="Hug L.A."/>
            <person name="Sharon I."/>
            <person name="Castelle C.J."/>
            <person name="Probst A.J."/>
            <person name="Thomas B.C."/>
            <person name="Singh A."/>
            <person name="Wilkins M.J."/>
            <person name="Karaoz U."/>
            <person name="Brodie E.L."/>
            <person name="Williams K.H."/>
            <person name="Hubbard S.S."/>
            <person name="Banfield J.F."/>
        </authorList>
    </citation>
    <scope>NUCLEOTIDE SEQUENCE [LARGE SCALE GENOMIC DNA]</scope>
</reference>
<dbReference type="AlphaFoldDB" id="A0A1F6A4F7"/>
<dbReference type="PANTHER" id="PTHR11138">
    <property type="entry name" value="METHIONYL-TRNA FORMYLTRANSFERASE"/>
    <property type="match status" value="1"/>
</dbReference>
<proteinExistence type="predicted"/>
<dbReference type="CDD" id="cd08646">
    <property type="entry name" value="FMT_core_Met-tRNA-FMT_N"/>
    <property type="match status" value="1"/>
</dbReference>
<evidence type="ECO:0000259" key="2">
    <source>
        <dbReference type="Pfam" id="PF00551"/>
    </source>
</evidence>